<organism evidence="3 4">
    <name type="scientific">Segatella copri</name>
    <dbReference type="NCBI Taxonomy" id="165179"/>
    <lineage>
        <taxon>Bacteria</taxon>
        <taxon>Pseudomonadati</taxon>
        <taxon>Bacteroidota</taxon>
        <taxon>Bacteroidia</taxon>
        <taxon>Bacteroidales</taxon>
        <taxon>Prevotellaceae</taxon>
        <taxon>Segatella</taxon>
    </lineage>
</organism>
<evidence type="ECO:0000313" key="4">
    <source>
        <dbReference type="Proteomes" id="UP000358159"/>
    </source>
</evidence>
<dbReference type="GO" id="GO:0016787">
    <property type="term" value="F:hydrolase activity"/>
    <property type="evidence" value="ECO:0007669"/>
    <property type="project" value="UniProtKB-KW"/>
</dbReference>
<dbReference type="Proteomes" id="UP000358159">
    <property type="component" value="Unassembled WGS sequence"/>
</dbReference>
<keyword evidence="1" id="KW-0479">Metal-binding</keyword>
<dbReference type="GO" id="GO:0046872">
    <property type="term" value="F:metal ion binding"/>
    <property type="evidence" value="ECO:0007669"/>
    <property type="project" value="UniProtKB-KW"/>
</dbReference>
<dbReference type="EMBL" id="VZAZ01000016">
    <property type="protein sequence ID" value="MQO54849.1"/>
    <property type="molecule type" value="Genomic_DNA"/>
</dbReference>
<dbReference type="Gene3D" id="3.30.540.30">
    <property type="match status" value="1"/>
</dbReference>
<dbReference type="InterPro" id="IPR039461">
    <property type="entry name" value="Peptidase_M49"/>
</dbReference>
<evidence type="ECO:0000313" key="3">
    <source>
        <dbReference type="EMBL" id="MQO54849.1"/>
    </source>
</evidence>
<evidence type="ECO:0000256" key="1">
    <source>
        <dbReference type="ARBA" id="ARBA00022723"/>
    </source>
</evidence>
<dbReference type="PANTHER" id="PTHR23422">
    <property type="entry name" value="DIPEPTIDYL PEPTIDASE III-RELATED"/>
    <property type="match status" value="1"/>
</dbReference>
<sequence>MAKCNVNTQERFADIQMLRYELKGFENLSLTQKIYIYCLSKATLLGRDITFDQQGKYNLRIRKTLEAVYRHYEGNRESEDFKAFEVYLKRVWFASGIHHHYGCEKFVPGFSEESFYEMVEAIADEYLPLSKGQSKEDLLGILVPVIFNPEVMPKRVNQTDGEDLVQTSACNFYENVSQAEVERFYARMKEDGNEQAPSYGLNSKLTKRNGELVELKWTEDGLYGAAIKEIVSWLLRAQKYAENEEQKHLIDLLVKYYRTGNLKDFDRYSIAWVQQHEGMIDFINGFIEVYGDPLGLKGTWEGIVEYKDLEATKRTQTISQNAQWFEDHSPVDPRFRKPEVKGVTANVICAAMLGGEEYPASAIGINLPNANWIRQEYGSKSVTIGNLTEAYNKAAQGNGFRDEFVIDEDTISLMNQYEDITDDLHTDLHECLGHGSGQLLPGTDPDALKAYGSTIEEARADLFGLYYVADHKLVELGLTPNDEAYKAQYYGYLMNGLLTQTIRIKEGDKIEEAHMRNRALIAWWVMEHAEGAVELVKMDMNYASAEDALKDSEGNIITTKTYVKINDYAKLRHLFGELLAEIQRIKSEGDFEAARLLVEKYAVNIDPELHREILARYKKLNLAPYKGFINPKMTLEMDEEGEITDVVLDYEESYVDQMLRYSDEYGTL</sequence>
<dbReference type="Pfam" id="PF03571">
    <property type="entry name" value="Peptidase_M49"/>
    <property type="match status" value="2"/>
</dbReference>
<dbReference type="PANTHER" id="PTHR23422:SF11">
    <property type="entry name" value="DIPEPTIDYL PEPTIDASE 3"/>
    <property type="match status" value="1"/>
</dbReference>
<evidence type="ECO:0000256" key="2">
    <source>
        <dbReference type="ARBA" id="ARBA00022801"/>
    </source>
</evidence>
<comment type="caution">
    <text evidence="3">The sequence shown here is derived from an EMBL/GenBank/DDBJ whole genome shotgun (WGS) entry which is preliminary data.</text>
</comment>
<dbReference type="RefSeq" id="WP_153095219.1">
    <property type="nucleotide sequence ID" value="NZ_VZAK01000023.1"/>
</dbReference>
<proteinExistence type="predicted"/>
<protein>
    <submittedName>
        <fullName evidence="3">Dihydrofolate reductase</fullName>
    </submittedName>
</protein>
<name>A0A6A7VJ72_9BACT</name>
<dbReference type="AlphaFoldDB" id="A0A6A7VJ72"/>
<keyword evidence="2" id="KW-0378">Hydrolase</keyword>
<gene>
    <name evidence="3" type="ORF">F7D42_03810</name>
</gene>
<reference evidence="3 4" key="1">
    <citation type="submission" date="2019-09" db="EMBL/GenBank/DDBJ databases">
        <title>Distinct polysaccharide growth profiles of human intestinal Prevotella copri isolates.</title>
        <authorList>
            <person name="Fehlner-Peach H."/>
            <person name="Magnabosco C."/>
            <person name="Raghavan V."/>
            <person name="Scher J.U."/>
            <person name="Tett A."/>
            <person name="Cox L.M."/>
            <person name="Gottsegen C."/>
            <person name="Watters A."/>
            <person name="Wiltshire- Gordon J.D."/>
            <person name="Segata N."/>
            <person name="Bonneau R."/>
            <person name="Littman D.R."/>
        </authorList>
    </citation>
    <scope>NUCLEOTIDE SEQUENCE [LARGE SCALE GENOMIC DNA]</scope>
    <source>
        <strain evidence="3 4">BVe41219</strain>
    </source>
</reference>
<accession>A0A6A7VJ72</accession>